<dbReference type="GO" id="GO:0004519">
    <property type="term" value="F:endonuclease activity"/>
    <property type="evidence" value="ECO:0007669"/>
    <property type="project" value="InterPro"/>
</dbReference>
<dbReference type="EMBL" id="WMLB01000047">
    <property type="protein sequence ID" value="MTH70417.1"/>
    <property type="molecule type" value="Genomic_DNA"/>
</dbReference>
<accession>A0A6I3MEI3</accession>
<reference evidence="3 4" key="1">
    <citation type="submission" date="2019-11" db="EMBL/GenBank/DDBJ databases">
        <title>Agromyces kandeliae sp. nov., isolated from mangrove soil.</title>
        <authorList>
            <person name="Wang R."/>
        </authorList>
    </citation>
    <scope>NUCLEOTIDE SEQUENCE [LARGE SCALE GENOMIC DNA]</scope>
    <source>
        <strain evidence="3 4">JCM 11433</strain>
    </source>
</reference>
<dbReference type="InterPro" id="IPR002711">
    <property type="entry name" value="HNH"/>
</dbReference>
<comment type="caution">
    <text evidence="3">The sequence shown here is derived from an EMBL/GenBank/DDBJ whole genome shotgun (WGS) entry which is preliminary data.</text>
</comment>
<evidence type="ECO:0000313" key="4">
    <source>
        <dbReference type="Proteomes" id="UP000433071"/>
    </source>
</evidence>
<name>A0A6I3MEI3_9MICO</name>
<gene>
    <name evidence="3" type="ORF">GJ743_18800</name>
</gene>
<dbReference type="Gene3D" id="1.10.30.50">
    <property type="match status" value="1"/>
</dbReference>
<sequence>MDEPLATLERELGALRDAWSQAMPAFGSIPGNAQGELEQMGDPGLVRVTDGLASLRRGVDALLARAAAEVARRSGPEFGELGLAKAQGFHNAGRLVAASTGASRSDAARLIAVGSATRTRESFVGERMPPRRPHVASALARSAISLEAASAITTMLDRVALRADAGMVEVAEAALTDLAERAPLELLVRGIREAEARLDADGVEPREEQLREERSLTLREDRHGVVHLHARLDPETAAPVKAAVEALVGDALRRRDPLPGEPRPVVDDRRSIPQMQADALAAIARHALGCETTLTPLAKTTVVVRVDLDTLVAGLGDARIDGLDQPISAATARRLAADAELIPAVLGGPSLPLDLGRAARLFTRAQRLALGERDGGCACCGQNVGYVEAHHIRWWERDTGPTDLANGVLLCSFCHHLIHREGWEIRAESGAIWFIPPAHVDPDRVPRLGGRARFEVQMTDAA</sequence>
<dbReference type="GO" id="GO:0008270">
    <property type="term" value="F:zinc ion binding"/>
    <property type="evidence" value="ECO:0007669"/>
    <property type="project" value="InterPro"/>
</dbReference>
<dbReference type="OrthoDB" id="5177627at2"/>
<organism evidence="3 4">
    <name type="scientific">Agromyces bracchium</name>
    <dbReference type="NCBI Taxonomy" id="88376"/>
    <lineage>
        <taxon>Bacteria</taxon>
        <taxon>Bacillati</taxon>
        <taxon>Actinomycetota</taxon>
        <taxon>Actinomycetes</taxon>
        <taxon>Micrococcales</taxon>
        <taxon>Microbacteriaceae</taxon>
        <taxon>Agromyces</taxon>
    </lineage>
</organism>
<dbReference type="CDD" id="cd00085">
    <property type="entry name" value="HNHc"/>
    <property type="match status" value="1"/>
</dbReference>
<dbReference type="Proteomes" id="UP000433071">
    <property type="component" value="Unassembled WGS sequence"/>
</dbReference>
<evidence type="ECO:0000259" key="2">
    <source>
        <dbReference type="SMART" id="SM00507"/>
    </source>
</evidence>
<keyword evidence="4" id="KW-1185">Reference proteome</keyword>
<dbReference type="Pfam" id="PF02720">
    <property type="entry name" value="DUF222"/>
    <property type="match status" value="1"/>
</dbReference>
<dbReference type="RefSeq" id="WP_155053439.1">
    <property type="nucleotide sequence ID" value="NZ_BAAAIB010000005.1"/>
</dbReference>
<proteinExistence type="inferred from homology"/>
<dbReference type="SMART" id="SM00507">
    <property type="entry name" value="HNHc"/>
    <property type="match status" value="1"/>
</dbReference>
<feature type="domain" description="HNH nuclease" evidence="2">
    <location>
        <begin position="365"/>
        <end position="416"/>
    </location>
</feature>
<dbReference type="AlphaFoldDB" id="A0A6I3MEI3"/>
<dbReference type="InterPro" id="IPR003870">
    <property type="entry name" value="DUF222"/>
</dbReference>
<evidence type="ECO:0000313" key="3">
    <source>
        <dbReference type="EMBL" id="MTH70417.1"/>
    </source>
</evidence>
<dbReference type="Pfam" id="PF01844">
    <property type="entry name" value="HNH"/>
    <property type="match status" value="1"/>
</dbReference>
<dbReference type="GO" id="GO:0003676">
    <property type="term" value="F:nucleic acid binding"/>
    <property type="evidence" value="ECO:0007669"/>
    <property type="project" value="InterPro"/>
</dbReference>
<evidence type="ECO:0000256" key="1">
    <source>
        <dbReference type="ARBA" id="ARBA00023450"/>
    </source>
</evidence>
<comment type="similarity">
    <text evidence="1">Belongs to the Rv1128c/1148c/1588c/1702c/1945/3466 family.</text>
</comment>
<protein>
    <submittedName>
        <fullName evidence="3">DUF222 domain-containing protein</fullName>
    </submittedName>
</protein>
<dbReference type="InterPro" id="IPR003615">
    <property type="entry name" value="HNH_nuc"/>
</dbReference>